<evidence type="ECO:0000313" key="1">
    <source>
        <dbReference type="EMBL" id="MED4129061.1"/>
    </source>
</evidence>
<dbReference type="PANTHER" id="PTHR43300:SF6">
    <property type="entry name" value="ACETYLTRANSFERASE YVOF-RELATED"/>
    <property type="match status" value="1"/>
</dbReference>
<keyword evidence="1" id="KW-0012">Acyltransferase</keyword>
<dbReference type="SUPFAM" id="SSF51161">
    <property type="entry name" value="Trimeric LpxA-like enzymes"/>
    <property type="match status" value="1"/>
</dbReference>
<dbReference type="InterPro" id="IPR001451">
    <property type="entry name" value="Hexapep"/>
</dbReference>
<sequence length="165" mass="18783">MRRRTERYPVSGTNSLWQLYKTVSFWKVIKIFIISQTARITPSFRVKNWLYRTFLNMKIGDYTAFALMVMVDAMFPERIKVGTNTIIGYNTTILAHEYLIQEYRLGDVIIGDDVMIGANCTILPGVIIGDRAVIGAGTVVHKDVESDTFVAGSPMRVIKRQNEQN</sequence>
<dbReference type="InterPro" id="IPR050179">
    <property type="entry name" value="Trans_hexapeptide_repeat"/>
</dbReference>
<dbReference type="RefSeq" id="WP_328237773.1">
    <property type="nucleotide sequence ID" value="NZ_JAROAS010000026.1"/>
</dbReference>
<dbReference type="InterPro" id="IPR011004">
    <property type="entry name" value="Trimer_LpxA-like_sf"/>
</dbReference>
<dbReference type="Pfam" id="PF14602">
    <property type="entry name" value="Hexapep_2"/>
    <property type="match status" value="1"/>
</dbReference>
<evidence type="ECO:0000313" key="2">
    <source>
        <dbReference type="Proteomes" id="UP001341820"/>
    </source>
</evidence>
<dbReference type="CDD" id="cd04647">
    <property type="entry name" value="LbH_MAT_like"/>
    <property type="match status" value="1"/>
</dbReference>
<gene>
    <name evidence="1" type="ORF">P5F74_13025</name>
</gene>
<name>A0ABU6NM47_9BACI</name>
<dbReference type="Proteomes" id="UP001341820">
    <property type="component" value="Unassembled WGS sequence"/>
</dbReference>
<dbReference type="GO" id="GO:0016746">
    <property type="term" value="F:acyltransferase activity"/>
    <property type="evidence" value="ECO:0007669"/>
    <property type="project" value="UniProtKB-KW"/>
</dbReference>
<protein>
    <submittedName>
        <fullName evidence="1">Acyltransferase</fullName>
    </submittedName>
</protein>
<reference evidence="1 2" key="1">
    <citation type="submission" date="2023-03" db="EMBL/GenBank/DDBJ databases">
        <title>Bacillus Genome Sequencing.</title>
        <authorList>
            <person name="Dunlap C."/>
        </authorList>
    </citation>
    <scope>NUCLEOTIDE SEQUENCE [LARGE SCALE GENOMIC DNA]</scope>
    <source>
        <strain evidence="1 2">B-4107</strain>
    </source>
</reference>
<organism evidence="1 2">
    <name type="scientific">Shouchella miscanthi</name>
    <dbReference type="NCBI Taxonomy" id="2598861"/>
    <lineage>
        <taxon>Bacteria</taxon>
        <taxon>Bacillati</taxon>
        <taxon>Bacillota</taxon>
        <taxon>Bacilli</taxon>
        <taxon>Bacillales</taxon>
        <taxon>Bacillaceae</taxon>
        <taxon>Shouchella</taxon>
    </lineage>
</organism>
<dbReference type="Gene3D" id="2.160.10.10">
    <property type="entry name" value="Hexapeptide repeat proteins"/>
    <property type="match status" value="1"/>
</dbReference>
<proteinExistence type="predicted"/>
<keyword evidence="1" id="KW-0808">Transferase</keyword>
<comment type="caution">
    <text evidence="1">The sequence shown here is derived from an EMBL/GenBank/DDBJ whole genome shotgun (WGS) entry which is preliminary data.</text>
</comment>
<dbReference type="EMBL" id="JAROAS010000026">
    <property type="protein sequence ID" value="MED4129061.1"/>
    <property type="molecule type" value="Genomic_DNA"/>
</dbReference>
<accession>A0ABU6NM47</accession>
<keyword evidence="2" id="KW-1185">Reference proteome</keyword>
<dbReference type="PANTHER" id="PTHR43300">
    <property type="entry name" value="ACETYLTRANSFERASE"/>
    <property type="match status" value="1"/>
</dbReference>